<dbReference type="InterPro" id="IPR027806">
    <property type="entry name" value="HARBI1_dom"/>
</dbReference>
<dbReference type="Proteomes" id="UP001652620">
    <property type="component" value="Chromosome 1"/>
</dbReference>
<comment type="subcellular location">
    <subcellularLocation>
        <location evidence="3">Cytoplasm</location>
    </subcellularLocation>
    <subcellularLocation>
        <location evidence="2">Nucleus</location>
    </subcellularLocation>
</comment>
<evidence type="ECO:0000256" key="3">
    <source>
        <dbReference type="ARBA" id="ARBA00004496"/>
    </source>
</evidence>
<protein>
    <recommendedName>
        <fullName evidence="5">Putative nuclease HARBI1</fullName>
    </recommendedName>
    <alternativeName>
        <fullName evidence="11">Harbinger transposase-derived nuclease</fullName>
    </alternativeName>
</protein>
<evidence type="ECO:0000256" key="11">
    <source>
        <dbReference type="ARBA" id="ARBA00030126"/>
    </source>
</evidence>
<reference evidence="16" key="2">
    <citation type="submission" date="2025-08" db="UniProtKB">
        <authorList>
            <consortium name="RefSeq"/>
        </authorList>
    </citation>
    <scope>IDENTIFICATION</scope>
    <source>
        <tissue evidence="16">Adult</tissue>
    </source>
</reference>
<evidence type="ECO:0000313" key="16">
    <source>
        <dbReference type="RefSeq" id="XP_049301898.1"/>
    </source>
</evidence>
<dbReference type="PRINTS" id="PR02086">
    <property type="entry name" value="PUTNUCHARBI1"/>
</dbReference>
<keyword evidence="9" id="KW-0378">Hydrolase</keyword>
<dbReference type="RefSeq" id="XP_049301898.1">
    <property type="nucleotide sequence ID" value="XM_049445941.1"/>
</dbReference>
<comment type="function">
    <text evidence="12">Transposase-derived protein that may have nuclease activity. Does not have transposase activity.</text>
</comment>
<dbReference type="InterPro" id="IPR026103">
    <property type="entry name" value="HARBI1_animal"/>
</dbReference>
<feature type="domain" description="DDE Tnp4" evidence="14">
    <location>
        <begin position="161"/>
        <end position="312"/>
    </location>
</feature>
<gene>
    <name evidence="16" type="primary">LOC125775395</name>
</gene>
<evidence type="ECO:0000256" key="1">
    <source>
        <dbReference type="ARBA" id="ARBA00001968"/>
    </source>
</evidence>
<evidence type="ECO:0000256" key="12">
    <source>
        <dbReference type="ARBA" id="ARBA00045850"/>
    </source>
</evidence>
<keyword evidence="15" id="KW-1185">Reference proteome</keyword>
<evidence type="ECO:0000256" key="13">
    <source>
        <dbReference type="SAM" id="MobiDB-lite"/>
    </source>
</evidence>
<dbReference type="GeneID" id="125775395"/>
<dbReference type="PANTHER" id="PTHR22930:SF85">
    <property type="entry name" value="GH03217P-RELATED"/>
    <property type="match status" value="1"/>
</dbReference>
<keyword evidence="7" id="KW-0540">Nuclease</keyword>
<evidence type="ECO:0000256" key="5">
    <source>
        <dbReference type="ARBA" id="ARBA00015519"/>
    </source>
</evidence>
<feature type="region of interest" description="Disordered" evidence="13">
    <location>
        <begin position="320"/>
        <end position="356"/>
    </location>
</feature>
<evidence type="ECO:0000256" key="6">
    <source>
        <dbReference type="ARBA" id="ARBA00022490"/>
    </source>
</evidence>
<dbReference type="PANTHER" id="PTHR22930">
    <property type="match status" value="1"/>
</dbReference>
<dbReference type="InterPro" id="IPR045249">
    <property type="entry name" value="HARBI1-like"/>
</dbReference>
<evidence type="ECO:0000313" key="15">
    <source>
        <dbReference type="Proteomes" id="UP001652620"/>
    </source>
</evidence>
<accession>A0ABM3IY54</accession>
<keyword evidence="8" id="KW-0479">Metal-binding</keyword>
<reference evidence="15" key="1">
    <citation type="submission" date="2025-05" db="UniProtKB">
        <authorList>
            <consortium name="RefSeq"/>
        </authorList>
    </citation>
    <scope>NUCLEOTIDE SEQUENCE [LARGE SCALE GENOMIC DNA]</scope>
</reference>
<evidence type="ECO:0000259" key="14">
    <source>
        <dbReference type="Pfam" id="PF13359"/>
    </source>
</evidence>
<proteinExistence type="inferred from homology"/>
<comment type="similarity">
    <text evidence="4">Belongs to the HARBI1 family.</text>
</comment>
<evidence type="ECO:0000256" key="7">
    <source>
        <dbReference type="ARBA" id="ARBA00022722"/>
    </source>
</evidence>
<keyword evidence="10" id="KW-0539">Nucleus</keyword>
<organism evidence="15 16">
    <name type="scientific">Bactrocera dorsalis</name>
    <name type="common">Oriental fruit fly</name>
    <name type="synonym">Dacus dorsalis</name>
    <dbReference type="NCBI Taxonomy" id="27457"/>
    <lineage>
        <taxon>Eukaryota</taxon>
        <taxon>Metazoa</taxon>
        <taxon>Ecdysozoa</taxon>
        <taxon>Arthropoda</taxon>
        <taxon>Hexapoda</taxon>
        <taxon>Insecta</taxon>
        <taxon>Pterygota</taxon>
        <taxon>Neoptera</taxon>
        <taxon>Endopterygota</taxon>
        <taxon>Diptera</taxon>
        <taxon>Brachycera</taxon>
        <taxon>Muscomorpha</taxon>
        <taxon>Tephritoidea</taxon>
        <taxon>Tephritidae</taxon>
        <taxon>Bactrocera</taxon>
        <taxon>Bactrocera</taxon>
    </lineage>
</organism>
<evidence type="ECO:0000256" key="8">
    <source>
        <dbReference type="ARBA" id="ARBA00022723"/>
    </source>
</evidence>
<evidence type="ECO:0000256" key="2">
    <source>
        <dbReference type="ARBA" id="ARBA00004123"/>
    </source>
</evidence>
<feature type="compositionally biased region" description="Acidic residues" evidence="13">
    <location>
        <begin position="328"/>
        <end position="346"/>
    </location>
</feature>
<dbReference type="Pfam" id="PF13359">
    <property type="entry name" value="DDE_Tnp_4"/>
    <property type="match status" value="1"/>
</dbReference>
<keyword evidence="6" id="KW-0963">Cytoplasm</keyword>
<evidence type="ECO:0000256" key="4">
    <source>
        <dbReference type="ARBA" id="ARBA00006958"/>
    </source>
</evidence>
<evidence type="ECO:0000256" key="9">
    <source>
        <dbReference type="ARBA" id="ARBA00022801"/>
    </source>
</evidence>
<name>A0ABM3IY54_BACDO</name>
<evidence type="ECO:0000256" key="10">
    <source>
        <dbReference type="ARBA" id="ARBA00023242"/>
    </source>
</evidence>
<sequence length="368" mass="41860">MIALQIHIIITSQAFKMLRREFLFDNSEDAVKARNYRDRINFSGLQNFNFKECFRLNRIQVDFLLNNVGQKLEHNTQRSHALSAENQLLLCLHWLGNGCQYHGVAALHGVAKSTVCRTIHRVVDIIIDVLFQKTVRWPDDVSGIAEKFFLMGGFPSVCGCVDGTIIKIDAPPLHEEGYVDRHGNHSLNVMMICGPDYTFYSVNASWPGSVHDSRVLRNSAVSQKFDNGWRPFPDAVVLGDSGYGLKNWLIPPLRRNPSNPAEEVFNRCHKKTRRIIENSFGILKERFPCLNYLRLRPEFAGKTVIVCAILHNIACSIGRSSENMQPTEDTDNESEELDENAEEENDALNNIDQESGMERVTSLLQYFT</sequence>
<comment type="cofactor">
    <cofactor evidence="1">
        <name>a divalent metal cation</name>
        <dbReference type="ChEBI" id="CHEBI:60240"/>
    </cofactor>
</comment>